<accession>A0ABS3WUP3</accession>
<evidence type="ECO:0000256" key="1">
    <source>
        <dbReference type="SAM" id="MobiDB-lite"/>
    </source>
</evidence>
<name>A0ABS3WUP3_9ACTN</name>
<dbReference type="EMBL" id="JAFFZN010000013">
    <property type="protein sequence ID" value="MBO8186860.1"/>
    <property type="molecule type" value="Genomic_DNA"/>
</dbReference>
<comment type="caution">
    <text evidence="3">The sequence shown here is derived from an EMBL/GenBank/DDBJ whole genome shotgun (WGS) entry which is preliminary data.</text>
</comment>
<dbReference type="Pfam" id="PF20028">
    <property type="entry name" value="VMAP-C"/>
    <property type="match status" value="1"/>
</dbReference>
<gene>
    <name evidence="3" type="ORF">JW592_15505</name>
</gene>
<sequence>MNAPANLADSVRASVVRIGAPPEGYDASSGPSGDSRRSDRNRRAFWGSGFFVAPGWVLTCAHVVGKGAAPVWRGERAIGITIGDTAGTAVAAGGVGAGDLGSSDEVVGAEGAAGTVLLGELAFGLPLPEDPQAPPAPWPFPDLALVRVPGAEDADCLWLSDRSVLTPADIGLYGWAPSEVKGEQMFFTGLGKATGVVGRPLMLSGDQLTEGCSGGPVLDQRRGTVLGVSKGAGRRPGSGLATPVTALRKLCDAGPRGARLLHEVLSAHDRHHLRRYSGFWGHSWYRQHARLGPSGGEPAYGFTVDRRAELYALFAEVDPPTGAGQVLQLANEARNMVLRWPYTLRDHDPRSWREGAGLLYDPRDNSTADEEPSGDLALEAVVLYAAKVTAALTRSGRTRTPRAARALADLREWVERTARTLLNDVIRARVPGVLDGHRPASAARADVLVEIEPDIYGSGRHAWRVALVRPAEKDEFHTGDPATVGGIAEPGTDPAAEDGEREEITVEQSREDAPRSRLEEAVRGALSQALDQCDVDDHLAAVEFVLPRPLFDEPVDAWRARPYDPSDPFNPHTLPLGQRRLVVVRDRSRKDHGFTPECRSRAAAVLDGPMEAVPLRREVPGSGHDAPVPEGGQAAYGRLMAAPPGAVPVYCARTGSGSGARAMAAALGAGHAMALWRHSYSDGHDHDDCAEFHERAAELLRETHSARQLPWHIRALRNRNADLSDDSDGASDVNSRPIDPSSAWARHIVLLYDPPHRTSGDGPLREPPLMPRPPTALRSTP</sequence>
<dbReference type="InterPro" id="IPR043504">
    <property type="entry name" value="Peptidase_S1_PA_chymotrypsin"/>
</dbReference>
<dbReference type="SUPFAM" id="SSF50494">
    <property type="entry name" value="Trypsin-like serine proteases"/>
    <property type="match status" value="1"/>
</dbReference>
<dbReference type="Proteomes" id="UP001518976">
    <property type="component" value="Unassembled WGS sequence"/>
</dbReference>
<keyword evidence="4" id="KW-1185">Reference proteome</keyword>
<dbReference type="Gene3D" id="2.40.10.10">
    <property type="entry name" value="Trypsin-like serine proteases"/>
    <property type="match status" value="1"/>
</dbReference>
<feature type="region of interest" description="Disordered" evidence="1">
    <location>
        <begin position="755"/>
        <end position="781"/>
    </location>
</feature>
<protein>
    <submittedName>
        <fullName evidence="3">Trypsin-like peptidase domain-containing protein</fullName>
    </submittedName>
</protein>
<dbReference type="RefSeq" id="WP_209265671.1">
    <property type="nucleotide sequence ID" value="NZ_JAFFZN010000013.1"/>
</dbReference>
<reference evidence="3 4" key="1">
    <citation type="submission" date="2021-02" db="EMBL/GenBank/DDBJ databases">
        <title>Streptomyces spirodelae sp. nov., isolated from duckweed.</title>
        <authorList>
            <person name="Saimee Y."/>
            <person name="Duangmal K."/>
        </authorList>
    </citation>
    <scope>NUCLEOTIDE SEQUENCE [LARGE SCALE GENOMIC DNA]</scope>
    <source>
        <strain evidence="3 4">DW4-2</strain>
    </source>
</reference>
<dbReference type="InterPro" id="IPR009003">
    <property type="entry name" value="Peptidase_S1_PA"/>
</dbReference>
<evidence type="ECO:0000313" key="4">
    <source>
        <dbReference type="Proteomes" id="UP001518976"/>
    </source>
</evidence>
<feature type="domain" description="vWA-MoxR associated protein C-terminal" evidence="2">
    <location>
        <begin position="501"/>
        <end position="755"/>
    </location>
</feature>
<dbReference type="Pfam" id="PF13365">
    <property type="entry name" value="Trypsin_2"/>
    <property type="match status" value="1"/>
</dbReference>
<feature type="region of interest" description="Disordered" evidence="1">
    <location>
        <begin position="476"/>
        <end position="515"/>
    </location>
</feature>
<feature type="compositionally biased region" description="Pro residues" evidence="1">
    <location>
        <begin position="765"/>
        <end position="774"/>
    </location>
</feature>
<proteinExistence type="predicted"/>
<feature type="compositionally biased region" description="Basic and acidic residues" evidence="1">
    <location>
        <begin position="502"/>
        <end position="515"/>
    </location>
</feature>
<dbReference type="InterPro" id="IPR045450">
    <property type="entry name" value="VMAP_C"/>
</dbReference>
<organism evidence="3 4">
    <name type="scientific">Streptomyces spirodelae</name>
    <dbReference type="NCBI Taxonomy" id="2812904"/>
    <lineage>
        <taxon>Bacteria</taxon>
        <taxon>Bacillati</taxon>
        <taxon>Actinomycetota</taxon>
        <taxon>Actinomycetes</taxon>
        <taxon>Kitasatosporales</taxon>
        <taxon>Streptomycetaceae</taxon>
        <taxon>Streptomyces</taxon>
    </lineage>
</organism>
<evidence type="ECO:0000259" key="2">
    <source>
        <dbReference type="Pfam" id="PF20028"/>
    </source>
</evidence>
<evidence type="ECO:0000313" key="3">
    <source>
        <dbReference type="EMBL" id="MBO8186860.1"/>
    </source>
</evidence>